<reference evidence="21 22" key="1">
    <citation type="submission" date="2012-09" db="EMBL/GenBank/DDBJ databases">
        <title>Draft Genome Sequences of 6 Strains from Genus Thauera.</title>
        <authorList>
            <person name="Liu B."/>
            <person name="Shapleigh J.P."/>
            <person name="Frostegard A.H."/>
        </authorList>
    </citation>
    <scope>NUCLEOTIDE SEQUENCE [LARGE SCALE GENOMIC DNA]</scope>
    <source>
        <strain evidence="22">47Lol / DSM 12138</strain>
    </source>
</reference>
<evidence type="ECO:0000256" key="6">
    <source>
        <dbReference type="ARBA" id="ARBA00022692"/>
    </source>
</evidence>
<sequence length="766" mass="82932">MAKIRPLAPAARAFIPCLLGAAISTAWAQASSANDTGSAKQLDEVVVLGSAEDQGKQSLGVSVITNEDIERTPPVNDLSDILRRQPGVNLTGNGASGQRGNNRQIDIRGMGPENTLILVDGKPVSSRNAVRYGWRGDRDTRGDTNWVPAEMVERIEVLRGPAAARYGSGAMGGVVNIITKAPAKDKLSGSLTYYADRPQDGKEGDTDRINFNLSGPLGETLSARIYGNYNKAEPDALSLNKPYIAEQCWEGWGCSPGVTTGGREGVVNKDFNGLLSWRPDARNILDLEASFSRQGNRYAGDTLANEPVNLNAVYNTETNIMYRQAFSVSHRGRYDWGSTQASLSHDVTRNRRLREGLGGGYEGVIGGGDDALSAPFDTSRLKNTRLHAQVDMPFPVAGFDQVLTAGLEVNREHLDDPGGMRDSITPGYSGPTGGGGTSDGTVSGMSPTTSRQNSQALFVESNMAVTEQLIVTPGLRFDHNSAFGNNWSPSLNAEYALTSTFTIKAGVARAYKAPNLYQSTENYLLASGGRGCFGAGTAAVGPWTDACFLLGNPDLEPETSINQEIGFAYAPGTWRVSATYFRNDYKNKVDAGHTLRGRIGDYNIYRWENMGKALVHGIEGNLFIPISRSLQWNNNLTYMIDAERREGPFKGEPLSITPEFTLNSTLDWFASDKLSFQATATVFGKQKPPTMETGTSAPNTNLQEIKSYSLFGLSTGYEINKNFKLRAGVSNVFDKRLYRKGDAVTAGAQTYNERGRAFYLSATASF</sequence>
<dbReference type="PROSITE" id="PS01156">
    <property type="entry name" value="TONB_DEPENDENT_REC_2"/>
    <property type="match status" value="1"/>
</dbReference>
<dbReference type="PROSITE" id="PS52016">
    <property type="entry name" value="TONB_DEPENDENT_REC_3"/>
    <property type="match status" value="1"/>
</dbReference>
<keyword evidence="13 14" id="KW-0998">Cell outer membrane</keyword>
<dbReference type="CDD" id="cd01347">
    <property type="entry name" value="ligand_gated_channel"/>
    <property type="match status" value="1"/>
</dbReference>
<keyword evidence="9" id="KW-0406">Ion transport</keyword>
<dbReference type="Gene3D" id="2.170.130.10">
    <property type="entry name" value="TonB-dependent receptor, plug domain"/>
    <property type="match status" value="1"/>
</dbReference>
<dbReference type="GO" id="GO:0038023">
    <property type="term" value="F:signaling receptor activity"/>
    <property type="evidence" value="ECO:0007669"/>
    <property type="project" value="InterPro"/>
</dbReference>
<keyword evidence="6 14" id="KW-0812">Transmembrane</keyword>
<evidence type="ECO:0000313" key="21">
    <source>
        <dbReference type="EMBL" id="ENO86983.1"/>
    </source>
</evidence>
<keyword evidence="5" id="KW-0410">Iron transport</keyword>
<dbReference type="EMBL" id="AMXE01000045">
    <property type="protein sequence ID" value="ENO86983.1"/>
    <property type="molecule type" value="Genomic_DNA"/>
</dbReference>
<dbReference type="PANTHER" id="PTHR30069:SF8">
    <property type="entry name" value="TONB-DEPENDENT SIDEROPHORE RECEPTOR PROTEIN"/>
    <property type="match status" value="1"/>
</dbReference>
<dbReference type="InterPro" id="IPR058134">
    <property type="entry name" value="PirA/FepA/PfeA"/>
</dbReference>
<dbReference type="NCBIfam" id="NF010048">
    <property type="entry name" value="PRK13524.1"/>
    <property type="match status" value="1"/>
</dbReference>
<feature type="short sequence motif" description="TonB C-terminal box" evidence="15">
    <location>
        <begin position="749"/>
        <end position="766"/>
    </location>
</feature>
<dbReference type="Gene3D" id="2.40.170.20">
    <property type="entry name" value="TonB-dependent receptor, beta-barrel domain"/>
    <property type="match status" value="1"/>
</dbReference>
<proteinExistence type="inferred from homology"/>
<dbReference type="InterPro" id="IPR012910">
    <property type="entry name" value="Plug_dom"/>
</dbReference>
<protein>
    <submittedName>
        <fullName evidence="21">Outer membrane receptor FepA</fullName>
    </submittedName>
</protein>
<organism evidence="21 22">
    <name type="scientific">Thauera linaloolentis (strain DSM 12138 / JCM 21573 / CCUG 41526 / CIP 105981 / IAM 15112 / NBRC 102519 / 47Lol)</name>
    <dbReference type="NCBI Taxonomy" id="1123367"/>
    <lineage>
        <taxon>Bacteria</taxon>
        <taxon>Pseudomonadati</taxon>
        <taxon>Pseudomonadota</taxon>
        <taxon>Betaproteobacteria</taxon>
        <taxon>Rhodocyclales</taxon>
        <taxon>Zoogloeaceae</taxon>
        <taxon>Thauera</taxon>
    </lineage>
</organism>
<keyword evidence="11 14" id="KW-0472">Membrane</keyword>
<evidence type="ECO:0000256" key="2">
    <source>
        <dbReference type="ARBA" id="ARBA00009810"/>
    </source>
</evidence>
<name>N6YXW8_THAL4</name>
<dbReference type="SUPFAM" id="SSF56935">
    <property type="entry name" value="Porins"/>
    <property type="match status" value="1"/>
</dbReference>
<comment type="similarity">
    <text evidence="2 14 16">Belongs to the TonB-dependent receptor family.</text>
</comment>
<dbReference type="RefSeq" id="WP_004339283.1">
    <property type="nucleotide sequence ID" value="NZ_AMXE01000045.1"/>
</dbReference>
<dbReference type="Pfam" id="PF07715">
    <property type="entry name" value="Plug"/>
    <property type="match status" value="1"/>
</dbReference>
<dbReference type="GO" id="GO:0015344">
    <property type="term" value="F:siderophore uptake transmembrane transporter activity"/>
    <property type="evidence" value="ECO:0007669"/>
    <property type="project" value="TreeGrafter"/>
</dbReference>
<dbReference type="GO" id="GO:0044718">
    <property type="term" value="P:siderophore transmembrane transport"/>
    <property type="evidence" value="ECO:0007669"/>
    <property type="project" value="TreeGrafter"/>
</dbReference>
<feature type="signal peptide" evidence="18">
    <location>
        <begin position="1"/>
        <end position="28"/>
    </location>
</feature>
<evidence type="ECO:0000256" key="3">
    <source>
        <dbReference type="ARBA" id="ARBA00022448"/>
    </source>
</evidence>
<keyword evidence="10 16" id="KW-0798">TonB box</keyword>
<dbReference type="InterPro" id="IPR010105">
    <property type="entry name" value="TonB_sidphr_rcpt"/>
</dbReference>
<keyword evidence="4 14" id="KW-1134">Transmembrane beta strand</keyword>
<accession>N6YXW8</accession>
<dbReference type="GO" id="GO:0009279">
    <property type="term" value="C:cell outer membrane"/>
    <property type="evidence" value="ECO:0007669"/>
    <property type="project" value="UniProtKB-SubCell"/>
</dbReference>
<evidence type="ECO:0000256" key="11">
    <source>
        <dbReference type="ARBA" id="ARBA00023136"/>
    </source>
</evidence>
<dbReference type="InterPro" id="IPR010917">
    <property type="entry name" value="TonB_rcpt_CS"/>
</dbReference>
<keyword evidence="7 18" id="KW-0732">Signal</keyword>
<keyword evidence="12 21" id="KW-0675">Receptor</keyword>
<feature type="domain" description="TonB-dependent receptor-like beta-barrel" evidence="19">
    <location>
        <begin position="294"/>
        <end position="732"/>
    </location>
</feature>
<comment type="subcellular location">
    <subcellularLocation>
        <location evidence="1 14">Cell outer membrane</location>
        <topology evidence="1 14">Multi-pass membrane protein</topology>
    </subcellularLocation>
</comment>
<evidence type="ECO:0000256" key="15">
    <source>
        <dbReference type="PROSITE-ProRule" id="PRU10144"/>
    </source>
</evidence>
<gene>
    <name evidence="21" type="ORF">C666_12065</name>
</gene>
<evidence type="ECO:0000256" key="10">
    <source>
        <dbReference type="ARBA" id="ARBA00023077"/>
    </source>
</evidence>
<dbReference type="eggNOG" id="COG4771">
    <property type="taxonomic scope" value="Bacteria"/>
</dbReference>
<dbReference type="NCBIfam" id="TIGR01783">
    <property type="entry name" value="TonB-siderophor"/>
    <property type="match status" value="1"/>
</dbReference>
<evidence type="ECO:0000259" key="20">
    <source>
        <dbReference type="Pfam" id="PF07715"/>
    </source>
</evidence>
<evidence type="ECO:0000256" key="4">
    <source>
        <dbReference type="ARBA" id="ARBA00022452"/>
    </source>
</evidence>
<keyword evidence="22" id="KW-1185">Reference proteome</keyword>
<evidence type="ECO:0000256" key="17">
    <source>
        <dbReference type="SAM" id="MobiDB-lite"/>
    </source>
</evidence>
<evidence type="ECO:0000256" key="13">
    <source>
        <dbReference type="ARBA" id="ARBA00023237"/>
    </source>
</evidence>
<comment type="caution">
    <text evidence="21">The sequence shown here is derived from an EMBL/GenBank/DDBJ whole genome shotgun (WGS) entry which is preliminary data.</text>
</comment>
<dbReference type="InterPro" id="IPR037066">
    <property type="entry name" value="Plug_dom_sf"/>
</dbReference>
<dbReference type="NCBIfam" id="NF010051">
    <property type="entry name" value="PRK13528.1"/>
    <property type="match status" value="1"/>
</dbReference>
<keyword evidence="8" id="KW-0408">Iron</keyword>
<dbReference type="AlphaFoldDB" id="N6YXW8"/>
<evidence type="ECO:0000256" key="12">
    <source>
        <dbReference type="ARBA" id="ARBA00023170"/>
    </source>
</evidence>
<dbReference type="InterPro" id="IPR036942">
    <property type="entry name" value="Beta-barrel_TonB_sf"/>
</dbReference>
<evidence type="ECO:0000256" key="9">
    <source>
        <dbReference type="ARBA" id="ARBA00023065"/>
    </source>
</evidence>
<evidence type="ECO:0000259" key="19">
    <source>
        <dbReference type="Pfam" id="PF00593"/>
    </source>
</evidence>
<feature type="chain" id="PRO_5004128719" evidence="18">
    <location>
        <begin position="29"/>
        <end position="766"/>
    </location>
</feature>
<evidence type="ECO:0000256" key="14">
    <source>
        <dbReference type="PROSITE-ProRule" id="PRU01360"/>
    </source>
</evidence>
<feature type="region of interest" description="Disordered" evidence="17">
    <location>
        <begin position="412"/>
        <end position="453"/>
    </location>
</feature>
<keyword evidence="3 14" id="KW-0813">Transport</keyword>
<dbReference type="OrthoDB" id="183532at2"/>
<dbReference type="STRING" id="1123367.GCA_000621305_00580"/>
<evidence type="ECO:0000256" key="16">
    <source>
        <dbReference type="RuleBase" id="RU003357"/>
    </source>
</evidence>
<dbReference type="Proteomes" id="UP000013232">
    <property type="component" value="Unassembled WGS sequence"/>
</dbReference>
<evidence type="ECO:0000256" key="7">
    <source>
        <dbReference type="ARBA" id="ARBA00022729"/>
    </source>
</evidence>
<dbReference type="InterPro" id="IPR039426">
    <property type="entry name" value="TonB-dep_rcpt-like"/>
</dbReference>
<evidence type="ECO:0000256" key="5">
    <source>
        <dbReference type="ARBA" id="ARBA00022496"/>
    </source>
</evidence>
<evidence type="ECO:0000256" key="18">
    <source>
        <dbReference type="SAM" id="SignalP"/>
    </source>
</evidence>
<evidence type="ECO:0000313" key="22">
    <source>
        <dbReference type="Proteomes" id="UP000013232"/>
    </source>
</evidence>
<dbReference type="PANTHER" id="PTHR30069">
    <property type="entry name" value="TONB-DEPENDENT OUTER MEMBRANE RECEPTOR"/>
    <property type="match status" value="1"/>
</dbReference>
<feature type="domain" description="TonB-dependent receptor plug" evidence="20">
    <location>
        <begin position="60"/>
        <end position="174"/>
    </location>
</feature>
<evidence type="ECO:0000256" key="8">
    <source>
        <dbReference type="ARBA" id="ARBA00023004"/>
    </source>
</evidence>
<evidence type="ECO:0000256" key="1">
    <source>
        <dbReference type="ARBA" id="ARBA00004571"/>
    </source>
</evidence>
<dbReference type="Pfam" id="PF00593">
    <property type="entry name" value="TonB_dep_Rec_b-barrel"/>
    <property type="match status" value="1"/>
</dbReference>
<dbReference type="InterPro" id="IPR000531">
    <property type="entry name" value="Beta-barrel_TonB"/>
</dbReference>